<dbReference type="EMBL" id="CAKKMG010000140">
    <property type="protein sequence ID" value="CAH0311786.1"/>
    <property type="molecule type" value="Genomic_DNA"/>
</dbReference>
<name>A0A9W4PJD5_9BACI</name>
<evidence type="ECO:0000256" key="18">
    <source>
        <dbReference type="ARBA" id="ARBA00029893"/>
    </source>
</evidence>
<feature type="transmembrane region" description="Helical" evidence="24">
    <location>
        <begin position="77"/>
        <end position="96"/>
    </location>
</feature>
<keyword evidence="15 24" id="KW-0472">Membrane</keyword>
<feature type="transmembrane region" description="Helical" evidence="24">
    <location>
        <begin position="36"/>
        <end position="65"/>
    </location>
</feature>
<comment type="catalytic activity">
    <reaction evidence="1">
        <text>a 1,2-diacyl-sn-glycero-3-phosphate + CTP + H(+) = a CDP-1,2-diacyl-sn-glycerol + diphosphate</text>
        <dbReference type="Rhea" id="RHEA:16229"/>
        <dbReference type="ChEBI" id="CHEBI:15378"/>
        <dbReference type="ChEBI" id="CHEBI:33019"/>
        <dbReference type="ChEBI" id="CHEBI:37563"/>
        <dbReference type="ChEBI" id="CHEBI:58332"/>
        <dbReference type="ChEBI" id="CHEBI:58608"/>
        <dbReference type="EC" id="2.7.7.41"/>
    </reaction>
</comment>
<dbReference type="PANTHER" id="PTHR46382:SF1">
    <property type="entry name" value="PHOSPHATIDATE CYTIDYLYLTRANSFERASE"/>
    <property type="match status" value="1"/>
</dbReference>
<evidence type="ECO:0000256" key="23">
    <source>
        <dbReference type="ARBA" id="ARBA00033406"/>
    </source>
</evidence>
<keyword evidence="16" id="KW-0594">Phospholipid biosynthesis</keyword>
<evidence type="ECO:0000256" key="9">
    <source>
        <dbReference type="ARBA" id="ARBA00022516"/>
    </source>
</evidence>
<dbReference type="GO" id="GO:0005886">
    <property type="term" value="C:plasma membrane"/>
    <property type="evidence" value="ECO:0007669"/>
    <property type="project" value="UniProtKB-SubCell"/>
</dbReference>
<keyword evidence="9" id="KW-0444">Lipid biosynthesis</keyword>
<comment type="similarity">
    <text evidence="5">Belongs to the CDS family.</text>
</comment>
<feature type="transmembrane region" description="Helical" evidence="24">
    <location>
        <begin position="139"/>
        <end position="157"/>
    </location>
</feature>
<organism evidence="25 26">
    <name type="scientific">Peribacillus simplex</name>
    <dbReference type="NCBI Taxonomy" id="1478"/>
    <lineage>
        <taxon>Bacteria</taxon>
        <taxon>Bacillati</taxon>
        <taxon>Bacillota</taxon>
        <taxon>Bacilli</taxon>
        <taxon>Bacillales</taxon>
        <taxon>Bacillaceae</taxon>
        <taxon>Peribacillus</taxon>
    </lineage>
</organism>
<evidence type="ECO:0000256" key="19">
    <source>
        <dbReference type="ARBA" id="ARBA00031825"/>
    </source>
</evidence>
<dbReference type="Proteomes" id="UP000789326">
    <property type="component" value="Unassembled WGS sequence"/>
</dbReference>
<protein>
    <recommendedName>
        <fullName evidence="7">Phosphatidate cytidylyltransferase</fullName>
        <ecNumber evidence="6">2.7.7.41</ecNumber>
    </recommendedName>
    <alternativeName>
        <fullName evidence="20">CDP-DAG synthase</fullName>
    </alternativeName>
    <alternativeName>
        <fullName evidence="22">CDP-DG synthase</fullName>
    </alternativeName>
    <alternativeName>
        <fullName evidence="18">CDP-diacylglycerol synthase</fullName>
    </alternativeName>
    <alternativeName>
        <fullName evidence="21">CDP-diglyceride pyrophosphorylase</fullName>
    </alternativeName>
    <alternativeName>
        <fullName evidence="23">CDP-diglyceride synthase</fullName>
    </alternativeName>
    <alternativeName>
        <fullName evidence="19">CTP:phosphatidate cytidylyltransferase</fullName>
    </alternativeName>
</protein>
<feature type="transmembrane region" description="Helical" evidence="24">
    <location>
        <begin position="208"/>
        <end position="226"/>
    </location>
</feature>
<evidence type="ECO:0000313" key="25">
    <source>
        <dbReference type="EMBL" id="CAH0311786.1"/>
    </source>
</evidence>
<feature type="transmembrane region" description="Helical" evidence="24">
    <location>
        <begin position="163"/>
        <end position="187"/>
    </location>
</feature>
<evidence type="ECO:0000313" key="26">
    <source>
        <dbReference type="Proteomes" id="UP000789326"/>
    </source>
</evidence>
<evidence type="ECO:0000256" key="10">
    <source>
        <dbReference type="ARBA" id="ARBA00022679"/>
    </source>
</evidence>
<dbReference type="AlphaFoldDB" id="A0A9W4PJD5"/>
<evidence type="ECO:0000256" key="8">
    <source>
        <dbReference type="ARBA" id="ARBA00022475"/>
    </source>
</evidence>
<comment type="caution">
    <text evidence="25">The sequence shown here is derived from an EMBL/GenBank/DDBJ whole genome shotgun (WGS) entry which is preliminary data.</text>
</comment>
<accession>A0A9W4PJD5</accession>
<dbReference type="EC" id="2.7.7.41" evidence="6"/>
<evidence type="ECO:0000256" key="20">
    <source>
        <dbReference type="ARBA" id="ARBA00032253"/>
    </source>
</evidence>
<evidence type="ECO:0000256" key="13">
    <source>
        <dbReference type="ARBA" id="ARBA00022989"/>
    </source>
</evidence>
<gene>
    <name evidence="25" type="primary">cdsA</name>
    <name evidence="25" type="ORF">SRABI133_04971</name>
</gene>
<evidence type="ECO:0000256" key="5">
    <source>
        <dbReference type="ARBA" id="ARBA00010185"/>
    </source>
</evidence>
<comment type="pathway">
    <text evidence="4">Lipid metabolism.</text>
</comment>
<evidence type="ECO:0000256" key="3">
    <source>
        <dbReference type="ARBA" id="ARBA00005119"/>
    </source>
</evidence>
<dbReference type="SUPFAM" id="SSF103481">
    <property type="entry name" value="Multidrug resistance efflux transporter EmrE"/>
    <property type="match status" value="1"/>
</dbReference>
<keyword evidence="10 25" id="KW-0808">Transferase</keyword>
<evidence type="ECO:0000256" key="7">
    <source>
        <dbReference type="ARBA" id="ARBA00019373"/>
    </source>
</evidence>
<evidence type="ECO:0000256" key="15">
    <source>
        <dbReference type="ARBA" id="ARBA00023136"/>
    </source>
</evidence>
<dbReference type="GO" id="GO:0004605">
    <property type="term" value="F:phosphatidate cytidylyltransferase activity"/>
    <property type="evidence" value="ECO:0007669"/>
    <property type="project" value="UniProtKB-EC"/>
</dbReference>
<evidence type="ECO:0000256" key="14">
    <source>
        <dbReference type="ARBA" id="ARBA00023098"/>
    </source>
</evidence>
<reference evidence="25" key="1">
    <citation type="submission" date="2021-11" db="EMBL/GenBank/DDBJ databases">
        <authorList>
            <person name="Bulgarelli D."/>
        </authorList>
    </citation>
    <scope>NUCLEOTIDE SEQUENCE</scope>
    <source>
        <strain evidence="25">Bi133</strain>
    </source>
</reference>
<dbReference type="Pfam" id="PF01148">
    <property type="entry name" value="CTP_transf_1"/>
    <property type="match status" value="1"/>
</dbReference>
<dbReference type="PANTHER" id="PTHR46382">
    <property type="entry name" value="PHOSPHATIDATE CYTIDYLYLTRANSFERASE"/>
    <property type="match status" value="1"/>
</dbReference>
<evidence type="ECO:0000256" key="1">
    <source>
        <dbReference type="ARBA" id="ARBA00001698"/>
    </source>
</evidence>
<dbReference type="InterPro" id="IPR037185">
    <property type="entry name" value="EmrE-like"/>
</dbReference>
<evidence type="ECO:0000256" key="21">
    <source>
        <dbReference type="ARBA" id="ARBA00032396"/>
    </source>
</evidence>
<sequence>MKSIYCRQLRSIKSVHEDSVAFNVEGEENGIMKQRIITAVVVAAIFIPLVILGGTPFLLTVYLLGSIGLYELMKMKKIRVLSFEAFLSHILLWVLLLPNEHTAFLAEINYDKVQVFLIGVLLLLLYTVVSKNRFTFDDAGFLVISILYLGIGFYYLFETRDSLGLGLIYILLTLFTIWATDSGAYFIGKSLGKRKLWPEISPNKTVEGFIGGLFSAMVVGVLFYSFSNLDYTLLQLLLISLIIGVFGQLGDLVQSAYKRHYGVKDSGKLLPGHGGILDRLDSVIFILPILHLLHVL</sequence>
<evidence type="ECO:0000256" key="12">
    <source>
        <dbReference type="ARBA" id="ARBA00022695"/>
    </source>
</evidence>
<dbReference type="GO" id="GO:0016024">
    <property type="term" value="P:CDP-diacylglycerol biosynthetic process"/>
    <property type="evidence" value="ECO:0007669"/>
    <property type="project" value="TreeGrafter"/>
</dbReference>
<keyword evidence="11 24" id="KW-0812">Transmembrane</keyword>
<keyword evidence="14" id="KW-0443">Lipid metabolism</keyword>
<comment type="pathway">
    <text evidence="3">Phospholipid metabolism; CDP-diacylglycerol biosynthesis; CDP-diacylglycerol from sn-glycerol 3-phosphate: step 3/3.</text>
</comment>
<evidence type="ECO:0000256" key="2">
    <source>
        <dbReference type="ARBA" id="ARBA00004651"/>
    </source>
</evidence>
<keyword evidence="8" id="KW-1003">Cell membrane</keyword>
<evidence type="ECO:0000256" key="11">
    <source>
        <dbReference type="ARBA" id="ARBA00022692"/>
    </source>
</evidence>
<keyword evidence="13 24" id="KW-1133">Transmembrane helix</keyword>
<evidence type="ECO:0000256" key="6">
    <source>
        <dbReference type="ARBA" id="ARBA00012487"/>
    </source>
</evidence>
<keyword evidence="17" id="KW-1208">Phospholipid metabolism</keyword>
<comment type="subcellular location">
    <subcellularLocation>
        <location evidence="2">Cell membrane</location>
        <topology evidence="2">Multi-pass membrane protein</topology>
    </subcellularLocation>
</comment>
<feature type="transmembrane region" description="Helical" evidence="24">
    <location>
        <begin position="232"/>
        <end position="250"/>
    </location>
</feature>
<evidence type="ECO:0000256" key="4">
    <source>
        <dbReference type="ARBA" id="ARBA00005189"/>
    </source>
</evidence>
<evidence type="ECO:0000256" key="24">
    <source>
        <dbReference type="SAM" id="Phobius"/>
    </source>
</evidence>
<evidence type="ECO:0000256" key="16">
    <source>
        <dbReference type="ARBA" id="ARBA00023209"/>
    </source>
</evidence>
<keyword evidence="12 25" id="KW-0548">Nucleotidyltransferase</keyword>
<proteinExistence type="inferred from homology"/>
<feature type="transmembrane region" description="Helical" evidence="24">
    <location>
        <begin position="108"/>
        <end position="127"/>
    </location>
</feature>
<evidence type="ECO:0000256" key="22">
    <source>
        <dbReference type="ARBA" id="ARBA00032743"/>
    </source>
</evidence>
<evidence type="ECO:0000256" key="17">
    <source>
        <dbReference type="ARBA" id="ARBA00023264"/>
    </source>
</evidence>